<name>W2SP31_NECAM</name>
<evidence type="ECO:0000313" key="2">
    <source>
        <dbReference type="Proteomes" id="UP000053676"/>
    </source>
</evidence>
<protein>
    <submittedName>
        <fullName evidence="1">Uncharacterized protein</fullName>
    </submittedName>
</protein>
<gene>
    <name evidence="1" type="ORF">NECAME_14633</name>
</gene>
<organism evidence="1 2">
    <name type="scientific">Necator americanus</name>
    <name type="common">Human hookworm</name>
    <dbReference type="NCBI Taxonomy" id="51031"/>
    <lineage>
        <taxon>Eukaryota</taxon>
        <taxon>Metazoa</taxon>
        <taxon>Ecdysozoa</taxon>
        <taxon>Nematoda</taxon>
        <taxon>Chromadorea</taxon>
        <taxon>Rhabditida</taxon>
        <taxon>Rhabditina</taxon>
        <taxon>Rhabditomorpha</taxon>
        <taxon>Strongyloidea</taxon>
        <taxon>Ancylostomatidae</taxon>
        <taxon>Bunostominae</taxon>
        <taxon>Necator</taxon>
    </lineage>
</organism>
<dbReference type="EMBL" id="KI668918">
    <property type="protein sequence ID" value="ETN70636.1"/>
    <property type="molecule type" value="Genomic_DNA"/>
</dbReference>
<sequence>MGGYLSNKFLFRWHHCHHALDCGPTLPVLITSIARNKKLGHFGLRLIRYVRWRGNLKRLEET</sequence>
<dbReference type="AlphaFoldDB" id="W2SP31"/>
<dbReference type="Proteomes" id="UP000053676">
    <property type="component" value="Unassembled WGS sequence"/>
</dbReference>
<evidence type="ECO:0000313" key="1">
    <source>
        <dbReference type="EMBL" id="ETN70636.1"/>
    </source>
</evidence>
<proteinExistence type="predicted"/>
<accession>W2SP31</accession>
<reference evidence="2" key="1">
    <citation type="journal article" date="2014" name="Nat. Genet.">
        <title>Genome of the human hookworm Necator americanus.</title>
        <authorList>
            <person name="Tang Y.T."/>
            <person name="Gao X."/>
            <person name="Rosa B.A."/>
            <person name="Abubucker S."/>
            <person name="Hallsworth-Pepin K."/>
            <person name="Martin J."/>
            <person name="Tyagi R."/>
            <person name="Heizer E."/>
            <person name="Zhang X."/>
            <person name="Bhonagiri-Palsikar V."/>
            <person name="Minx P."/>
            <person name="Warren W.C."/>
            <person name="Wang Q."/>
            <person name="Zhan B."/>
            <person name="Hotez P.J."/>
            <person name="Sternberg P.W."/>
            <person name="Dougall A."/>
            <person name="Gaze S.T."/>
            <person name="Mulvenna J."/>
            <person name="Sotillo J."/>
            <person name="Ranganathan S."/>
            <person name="Rabelo E.M."/>
            <person name="Wilson R.K."/>
            <person name="Felgner P.L."/>
            <person name="Bethony J."/>
            <person name="Hawdon J.M."/>
            <person name="Gasser R.B."/>
            <person name="Loukas A."/>
            <person name="Mitreva M."/>
        </authorList>
    </citation>
    <scope>NUCLEOTIDE SEQUENCE [LARGE SCALE GENOMIC DNA]</scope>
</reference>
<dbReference type="KEGG" id="nai:NECAME_14633"/>
<keyword evidence="2" id="KW-1185">Reference proteome</keyword>